<organism evidence="2 3">
    <name type="scientific">Gossypium arboreum</name>
    <name type="common">Tree cotton</name>
    <name type="synonym">Gossypium nanking</name>
    <dbReference type="NCBI Taxonomy" id="29729"/>
    <lineage>
        <taxon>Eukaryota</taxon>
        <taxon>Viridiplantae</taxon>
        <taxon>Streptophyta</taxon>
        <taxon>Embryophyta</taxon>
        <taxon>Tracheophyta</taxon>
        <taxon>Spermatophyta</taxon>
        <taxon>Magnoliopsida</taxon>
        <taxon>eudicotyledons</taxon>
        <taxon>Gunneridae</taxon>
        <taxon>Pentapetalae</taxon>
        <taxon>rosids</taxon>
        <taxon>malvids</taxon>
        <taxon>Malvales</taxon>
        <taxon>Malvaceae</taxon>
        <taxon>Malvoideae</taxon>
        <taxon>Gossypium</taxon>
    </lineage>
</organism>
<feature type="region of interest" description="Disordered" evidence="1">
    <location>
        <begin position="39"/>
        <end position="61"/>
    </location>
</feature>
<proteinExistence type="predicted"/>
<name>A0ABR0MWS2_GOSAR</name>
<protein>
    <submittedName>
        <fullName evidence="2">Uncharacterized protein</fullName>
    </submittedName>
</protein>
<accession>A0ABR0MWS2</accession>
<reference evidence="2 3" key="1">
    <citation type="submission" date="2023-03" db="EMBL/GenBank/DDBJ databases">
        <title>WGS of Gossypium arboreum.</title>
        <authorList>
            <person name="Yu D."/>
        </authorList>
    </citation>
    <scope>NUCLEOTIDE SEQUENCE [LARGE SCALE GENOMIC DNA]</scope>
    <source>
        <tissue evidence="2">Leaf</tissue>
    </source>
</reference>
<feature type="compositionally biased region" description="Basic and acidic residues" evidence="1">
    <location>
        <begin position="39"/>
        <end position="58"/>
    </location>
</feature>
<evidence type="ECO:0000256" key="1">
    <source>
        <dbReference type="SAM" id="MobiDB-lite"/>
    </source>
</evidence>
<keyword evidence="3" id="KW-1185">Reference proteome</keyword>
<comment type="caution">
    <text evidence="2">The sequence shown here is derived from an EMBL/GenBank/DDBJ whole genome shotgun (WGS) entry which is preliminary data.</text>
</comment>
<gene>
    <name evidence="2" type="ORF">PVK06_037258</name>
</gene>
<dbReference type="Proteomes" id="UP001358586">
    <property type="component" value="Chromosome 11"/>
</dbReference>
<dbReference type="EMBL" id="JARKNE010000011">
    <property type="protein sequence ID" value="KAK5782753.1"/>
    <property type="molecule type" value="Genomic_DNA"/>
</dbReference>
<evidence type="ECO:0000313" key="3">
    <source>
        <dbReference type="Proteomes" id="UP001358586"/>
    </source>
</evidence>
<evidence type="ECO:0000313" key="2">
    <source>
        <dbReference type="EMBL" id="KAK5782753.1"/>
    </source>
</evidence>
<sequence length="139" mass="15173">MMSLTALMLRNIDPATDQGVPKLQSTKVEAMAEIEVRRAKAEADDDATREVGHDRLDQPEIGSECMTDSTCFKSFSIYRESISAYDTTALDQSYDVFDSLIAGSEYSIENSVNPYILSRPQSGLVIHGGYALVVLVSAA</sequence>